<accession>A0A0S3T8D6</accession>
<dbReference type="Proteomes" id="UP000291084">
    <property type="component" value="Chromosome 11"/>
</dbReference>
<evidence type="ECO:0000259" key="1">
    <source>
        <dbReference type="Pfam" id="PF11955"/>
    </source>
</evidence>
<feature type="domain" description="PORR" evidence="1">
    <location>
        <begin position="1"/>
        <end position="80"/>
    </location>
</feature>
<dbReference type="EMBL" id="AP015044">
    <property type="protein sequence ID" value="BAU01518.1"/>
    <property type="molecule type" value="Genomic_DNA"/>
</dbReference>
<dbReference type="InterPro" id="IPR021099">
    <property type="entry name" value="PORR_domain"/>
</dbReference>
<dbReference type="Pfam" id="PF11955">
    <property type="entry name" value="PORR"/>
    <property type="match status" value="1"/>
</dbReference>
<proteinExistence type="predicted"/>
<dbReference type="InterPro" id="IPR045040">
    <property type="entry name" value="PORR_fam"/>
</dbReference>
<reference evidence="2 3" key="1">
    <citation type="journal article" date="2015" name="Sci. Rep.">
        <title>The power of single molecule real-time sequencing technology in the de novo assembly of a eukaryotic genome.</title>
        <authorList>
            <person name="Sakai H."/>
            <person name="Naito K."/>
            <person name="Ogiso-Tanaka E."/>
            <person name="Takahashi Y."/>
            <person name="Iseki K."/>
            <person name="Muto C."/>
            <person name="Satou K."/>
            <person name="Teruya K."/>
            <person name="Shiroma A."/>
            <person name="Shimoji M."/>
            <person name="Hirano T."/>
            <person name="Itoh T."/>
            <person name="Kaga A."/>
            <person name="Tomooka N."/>
        </authorList>
    </citation>
    <scope>NUCLEOTIDE SEQUENCE [LARGE SCALE GENOMIC DNA]</scope>
    <source>
        <strain evidence="3">cv. Shumari</strain>
    </source>
</reference>
<gene>
    <name evidence="2" type="primary">Vigan.11G076800</name>
    <name evidence="2" type="ORF">VIGAN_11076800</name>
</gene>
<keyword evidence="3" id="KW-1185">Reference proteome</keyword>
<evidence type="ECO:0000313" key="2">
    <source>
        <dbReference type="EMBL" id="BAU01518.1"/>
    </source>
</evidence>
<evidence type="ECO:0000313" key="3">
    <source>
        <dbReference type="Proteomes" id="UP000291084"/>
    </source>
</evidence>
<dbReference type="PANTHER" id="PTHR31476:SF2">
    <property type="entry name" value="UBIQUITIN CARBOXYL-TERMINAL HYDROLASE FAMILY PROTEIN"/>
    <property type="match status" value="1"/>
</dbReference>
<dbReference type="AlphaFoldDB" id="A0A0S3T8D6"/>
<name>A0A0S3T8D6_PHAAN</name>
<dbReference type="GO" id="GO:0003723">
    <property type="term" value="F:RNA binding"/>
    <property type="evidence" value="ECO:0007669"/>
    <property type="project" value="InterPro"/>
</dbReference>
<dbReference type="PANTHER" id="PTHR31476">
    <property type="entry name" value="PROTEIN WHAT'S THIS FACTOR 1 HOMOLOG, CHLOROPLASTIC"/>
    <property type="match status" value="1"/>
</dbReference>
<protein>
    <recommendedName>
        <fullName evidence="1">PORR domain-containing protein</fullName>
    </recommendedName>
</protein>
<sequence length="106" mass="12599">MTIEKRTLIDQLNHFRKDFGFPDKLTGMIIRHPELFYVSLKGQRYSVFLVEGFSEKGELLGKEEILSIQDKWMDLARESKSVRRERRKSRFSKYIDSLNEGDQNNL</sequence>
<organism evidence="2 3">
    <name type="scientific">Vigna angularis var. angularis</name>
    <dbReference type="NCBI Taxonomy" id="157739"/>
    <lineage>
        <taxon>Eukaryota</taxon>
        <taxon>Viridiplantae</taxon>
        <taxon>Streptophyta</taxon>
        <taxon>Embryophyta</taxon>
        <taxon>Tracheophyta</taxon>
        <taxon>Spermatophyta</taxon>
        <taxon>Magnoliopsida</taxon>
        <taxon>eudicotyledons</taxon>
        <taxon>Gunneridae</taxon>
        <taxon>Pentapetalae</taxon>
        <taxon>rosids</taxon>
        <taxon>fabids</taxon>
        <taxon>Fabales</taxon>
        <taxon>Fabaceae</taxon>
        <taxon>Papilionoideae</taxon>
        <taxon>50 kb inversion clade</taxon>
        <taxon>NPAAA clade</taxon>
        <taxon>indigoferoid/millettioid clade</taxon>
        <taxon>Phaseoleae</taxon>
        <taxon>Vigna</taxon>
    </lineage>
</organism>